<organism evidence="1 2">
    <name type="scientific">Haliangium ochraceum (strain DSM 14365 / JCM 11303 / SMP-2)</name>
    <dbReference type="NCBI Taxonomy" id="502025"/>
    <lineage>
        <taxon>Bacteria</taxon>
        <taxon>Pseudomonadati</taxon>
        <taxon>Myxococcota</taxon>
        <taxon>Polyangia</taxon>
        <taxon>Haliangiales</taxon>
        <taxon>Kofleriaceae</taxon>
        <taxon>Haliangium</taxon>
    </lineage>
</organism>
<dbReference type="Gene3D" id="3.60.110.10">
    <property type="entry name" value="Carbon-nitrogen hydrolase"/>
    <property type="match status" value="1"/>
</dbReference>
<accession>D0LY86</accession>
<protein>
    <submittedName>
        <fullName evidence="1">Uncharacterized protein</fullName>
    </submittedName>
</protein>
<name>D0LY86_HALO1</name>
<evidence type="ECO:0000313" key="1">
    <source>
        <dbReference type="EMBL" id="ACY16236.1"/>
    </source>
</evidence>
<dbReference type="SUPFAM" id="SSF56317">
    <property type="entry name" value="Carbon-nitrogen hydrolase"/>
    <property type="match status" value="1"/>
</dbReference>
<dbReference type="HOGENOM" id="CLU_595509_0_0_7"/>
<proteinExistence type="predicted"/>
<gene>
    <name evidence="1" type="ordered locus">Hoch_3736</name>
</gene>
<reference evidence="1 2" key="1">
    <citation type="journal article" date="2010" name="Stand. Genomic Sci.">
        <title>Complete genome sequence of Haliangium ochraceum type strain (SMP-2).</title>
        <authorList>
            <consortium name="US DOE Joint Genome Institute (JGI-PGF)"/>
            <person name="Ivanova N."/>
            <person name="Daum C."/>
            <person name="Lang E."/>
            <person name="Abt B."/>
            <person name="Kopitz M."/>
            <person name="Saunders E."/>
            <person name="Lapidus A."/>
            <person name="Lucas S."/>
            <person name="Glavina Del Rio T."/>
            <person name="Nolan M."/>
            <person name="Tice H."/>
            <person name="Copeland A."/>
            <person name="Cheng J.F."/>
            <person name="Chen F."/>
            <person name="Bruce D."/>
            <person name="Goodwin L."/>
            <person name="Pitluck S."/>
            <person name="Mavromatis K."/>
            <person name="Pati A."/>
            <person name="Mikhailova N."/>
            <person name="Chen A."/>
            <person name="Palaniappan K."/>
            <person name="Land M."/>
            <person name="Hauser L."/>
            <person name="Chang Y.J."/>
            <person name="Jeffries C.D."/>
            <person name="Detter J.C."/>
            <person name="Brettin T."/>
            <person name="Rohde M."/>
            <person name="Goker M."/>
            <person name="Bristow J."/>
            <person name="Markowitz V."/>
            <person name="Eisen J.A."/>
            <person name="Hugenholtz P."/>
            <person name="Kyrpides N.C."/>
            <person name="Klenk H.P."/>
        </authorList>
    </citation>
    <scope>NUCLEOTIDE SEQUENCE [LARGE SCALE GENOMIC DNA]</scope>
    <source>
        <strain evidence="2">DSM 14365 / CIP 107738 / JCM 11303 / AJ 13395 / SMP-2</strain>
    </source>
</reference>
<dbReference type="STRING" id="502025.Hoch_3736"/>
<keyword evidence="2" id="KW-1185">Reference proteome</keyword>
<dbReference type="eggNOG" id="COG0388">
    <property type="taxonomic scope" value="Bacteria"/>
</dbReference>
<dbReference type="Proteomes" id="UP000001880">
    <property type="component" value="Chromosome"/>
</dbReference>
<dbReference type="RefSeq" id="WP_012828835.1">
    <property type="nucleotide sequence ID" value="NC_013440.1"/>
</dbReference>
<dbReference type="KEGG" id="hoh:Hoch_3736"/>
<dbReference type="AlphaFoldDB" id="D0LY86"/>
<dbReference type="EMBL" id="CP001804">
    <property type="protein sequence ID" value="ACY16236.1"/>
    <property type="molecule type" value="Genomic_DNA"/>
</dbReference>
<sequence>MIELLCTQISADFCEIDQLAGVLLRFCRDRAELLRRAYELDDACAFLARETDRLEAWFEARLEEDWLDADELAAVAEWLRGVAMRAHDALPVSEETAAALAARAAADALDGSHGRRFAGVFRGRGVTELGPGDPFPVLRRPVRSLAHELLGGPDTELPPAGNALYELRWLRLLPRFEHERRVRLRFTAEDALADVDLDARMGVAVPGDERTALQFHSRLDGEAHVARVQLRDPAAQRDAILGLLTQADAAAVRILLLPEFSVDESIVDAIARWRAEEPRSTAIVACGGMHVSRAGERRNASAVLLPGSTSLEHRKFVPFVRALPDAAGVIQDHAEDIVTEPATVEVIMCGAWSFSVLSGEDFVAPGVDRILELLGARLVLVSTCQPEPAALVSQAQLWARRNRATVVIANHAPGDDASATAALVAYGGPEPSPRPLAHDEIEPPFLHFFHIGRSHDPDS</sequence>
<evidence type="ECO:0000313" key="2">
    <source>
        <dbReference type="Proteomes" id="UP000001880"/>
    </source>
</evidence>
<dbReference type="InterPro" id="IPR036526">
    <property type="entry name" value="C-N_Hydrolase_sf"/>
</dbReference>